<accession>A0A1G8J8Y4</accession>
<organism evidence="1 2">
    <name type="scientific">Winogradskyella thalassocola</name>
    <dbReference type="NCBI Taxonomy" id="262004"/>
    <lineage>
        <taxon>Bacteria</taxon>
        <taxon>Pseudomonadati</taxon>
        <taxon>Bacteroidota</taxon>
        <taxon>Flavobacteriia</taxon>
        <taxon>Flavobacteriales</taxon>
        <taxon>Flavobacteriaceae</taxon>
        <taxon>Winogradskyella</taxon>
    </lineage>
</organism>
<dbReference type="STRING" id="262004.SAMN04489796_1099"/>
<evidence type="ECO:0000313" key="1">
    <source>
        <dbReference type="EMBL" id="SDI27551.1"/>
    </source>
</evidence>
<keyword evidence="2" id="KW-1185">Reference proteome</keyword>
<protein>
    <submittedName>
        <fullName evidence="1">Uncharacterized protein</fullName>
    </submittedName>
</protein>
<gene>
    <name evidence="1" type="ORF">SAMN04489796_1099</name>
</gene>
<dbReference type="AlphaFoldDB" id="A0A1G8J8Y4"/>
<proteinExistence type="predicted"/>
<name>A0A1G8J8Y4_9FLAO</name>
<dbReference type="EMBL" id="FNCZ01000009">
    <property type="protein sequence ID" value="SDI27551.1"/>
    <property type="molecule type" value="Genomic_DNA"/>
</dbReference>
<evidence type="ECO:0000313" key="2">
    <source>
        <dbReference type="Proteomes" id="UP000199492"/>
    </source>
</evidence>
<sequence>MPPPKTRKEMEHNLALVFEDTLKKLESNDKSLKGSVLIFTAPHLKKVKSTPNFRLNLLTIDESIRLQANMLEWMK</sequence>
<reference evidence="2" key="1">
    <citation type="submission" date="2016-10" db="EMBL/GenBank/DDBJ databases">
        <authorList>
            <person name="Varghese N."/>
            <person name="Submissions S."/>
        </authorList>
    </citation>
    <scope>NUCLEOTIDE SEQUENCE [LARGE SCALE GENOMIC DNA]</scope>
    <source>
        <strain evidence="2">DSM 15363</strain>
    </source>
</reference>
<dbReference type="Proteomes" id="UP000199492">
    <property type="component" value="Unassembled WGS sequence"/>
</dbReference>